<sequence>MSAGPSTVVLKRKRDEPGPERLIVQAESGRMRKRVLTSEDAAKAAQGLQYVRREDDLGEPRQGPAGDEAKKAVKPAGEAGRRVFRLKRVDEGQTEGARQLDGSAGRSKVATFVEARAPPSSTKSGQTASSPTATTSTSLEAPARQLKRPGRGAAVQHNRSAPAIEHAESQQRTESVAGSLHQFALDEVHNDSKQKITSLPKYPGRRRGVEPVASPEPRIRDDEDADMDDADYVYDTYVLAPAGNVAAEHAPNNFFDDVGYLIITDEDQSIWETYIEDDLSDKDCDTDEEDENAEDYYGADYPEDEMASDDEGGRNAYDYRKHGGSDDEEWDEDTGTYSDDDDQFERTMNPWKAKTPKDFVSHQEAMDGGDA</sequence>
<feature type="compositionally biased region" description="Acidic residues" evidence="2">
    <location>
        <begin position="275"/>
        <end position="294"/>
    </location>
</feature>
<feature type="region of interest" description="Disordered" evidence="2">
    <location>
        <begin position="38"/>
        <end position="227"/>
    </location>
</feature>
<dbReference type="PANTHER" id="PTHR28063">
    <property type="entry name" value="RNA POLYMERASE II NUCLEAR LOCALIZATION PROTEIN IWR1"/>
    <property type="match status" value="1"/>
</dbReference>
<dbReference type="AlphaFoldDB" id="A0AAN8A3P5"/>
<evidence type="ECO:0000259" key="3">
    <source>
        <dbReference type="Pfam" id="PF08574"/>
    </source>
</evidence>
<evidence type="ECO:0000256" key="1">
    <source>
        <dbReference type="ARBA" id="ARBA00010218"/>
    </source>
</evidence>
<organism evidence="4 5">
    <name type="scientific">Elasticomyces elasticus</name>
    <dbReference type="NCBI Taxonomy" id="574655"/>
    <lineage>
        <taxon>Eukaryota</taxon>
        <taxon>Fungi</taxon>
        <taxon>Dikarya</taxon>
        <taxon>Ascomycota</taxon>
        <taxon>Pezizomycotina</taxon>
        <taxon>Dothideomycetes</taxon>
        <taxon>Dothideomycetidae</taxon>
        <taxon>Mycosphaerellales</taxon>
        <taxon>Teratosphaeriaceae</taxon>
        <taxon>Elasticomyces</taxon>
    </lineage>
</organism>
<dbReference type="Proteomes" id="UP001310594">
    <property type="component" value="Unassembled WGS sequence"/>
</dbReference>
<feature type="compositionally biased region" description="Low complexity" evidence="2">
    <location>
        <begin position="127"/>
        <end position="143"/>
    </location>
</feature>
<feature type="compositionally biased region" description="Basic and acidic residues" evidence="2">
    <location>
        <begin position="184"/>
        <end position="194"/>
    </location>
</feature>
<dbReference type="EMBL" id="JAVRQU010000005">
    <property type="protein sequence ID" value="KAK5702543.1"/>
    <property type="molecule type" value="Genomic_DNA"/>
</dbReference>
<evidence type="ECO:0000256" key="2">
    <source>
        <dbReference type="SAM" id="MobiDB-lite"/>
    </source>
</evidence>
<feature type="region of interest" description="Disordered" evidence="2">
    <location>
        <begin position="1"/>
        <end position="20"/>
    </location>
</feature>
<gene>
    <name evidence="4" type="ORF">LTR97_003488</name>
</gene>
<accession>A0AAN8A3P5</accession>
<feature type="domain" description="Transcription factor Iwr1" evidence="3">
    <location>
        <begin position="231"/>
        <end position="305"/>
    </location>
</feature>
<feature type="compositionally biased region" description="Basic and acidic residues" evidence="2">
    <location>
        <begin position="311"/>
        <end position="325"/>
    </location>
</feature>
<feature type="compositionally biased region" description="Acidic residues" evidence="2">
    <location>
        <begin position="326"/>
        <end position="343"/>
    </location>
</feature>
<comment type="caution">
    <text evidence="4">The sequence shown here is derived from an EMBL/GenBank/DDBJ whole genome shotgun (WGS) entry which is preliminary data.</text>
</comment>
<dbReference type="GO" id="GO:0006606">
    <property type="term" value="P:protein import into nucleus"/>
    <property type="evidence" value="ECO:0007669"/>
    <property type="project" value="InterPro"/>
</dbReference>
<feature type="compositionally biased region" description="Basic and acidic residues" evidence="2">
    <location>
        <begin position="355"/>
        <end position="365"/>
    </location>
</feature>
<dbReference type="GO" id="GO:0005737">
    <property type="term" value="C:cytoplasm"/>
    <property type="evidence" value="ECO:0007669"/>
    <property type="project" value="TreeGrafter"/>
</dbReference>
<evidence type="ECO:0000313" key="4">
    <source>
        <dbReference type="EMBL" id="KAK5702543.1"/>
    </source>
</evidence>
<feature type="compositionally biased region" description="Acidic residues" evidence="2">
    <location>
        <begin position="301"/>
        <end position="310"/>
    </location>
</feature>
<dbReference type="InterPro" id="IPR040150">
    <property type="entry name" value="Iwr1"/>
</dbReference>
<dbReference type="Pfam" id="PF08574">
    <property type="entry name" value="Iwr1"/>
    <property type="match status" value="1"/>
</dbReference>
<dbReference type="PANTHER" id="PTHR28063:SF1">
    <property type="entry name" value="RNA POLYMERASE II NUCLEAR LOCALIZATION PROTEIN IWR1"/>
    <property type="match status" value="1"/>
</dbReference>
<feature type="region of interest" description="Disordered" evidence="2">
    <location>
        <begin position="275"/>
        <end position="371"/>
    </location>
</feature>
<proteinExistence type="inferred from homology"/>
<reference evidence="4" key="1">
    <citation type="submission" date="2023-08" db="EMBL/GenBank/DDBJ databases">
        <title>Black Yeasts Isolated from many extreme environments.</title>
        <authorList>
            <person name="Coleine C."/>
            <person name="Stajich J.E."/>
            <person name="Selbmann L."/>
        </authorList>
    </citation>
    <scope>NUCLEOTIDE SEQUENCE</scope>
    <source>
        <strain evidence="4">CCFEE 5810</strain>
    </source>
</reference>
<dbReference type="InterPro" id="IPR013883">
    <property type="entry name" value="TF_Iwr1_dom"/>
</dbReference>
<name>A0AAN8A3P5_9PEZI</name>
<evidence type="ECO:0000313" key="5">
    <source>
        <dbReference type="Proteomes" id="UP001310594"/>
    </source>
</evidence>
<protein>
    <recommendedName>
        <fullName evidence="3">Transcription factor Iwr1 domain-containing protein</fullName>
    </recommendedName>
</protein>
<comment type="similarity">
    <text evidence="1">Belongs to the IWR1/SLC7A6OS family.</text>
</comment>